<dbReference type="PANTHER" id="PTHR43563:SF1">
    <property type="entry name" value="AMINE OXIDASE [FLAVIN-CONTAINING] B"/>
    <property type="match status" value="1"/>
</dbReference>
<accession>A0A6S6VFV6</accession>
<dbReference type="InterPro" id="IPR050703">
    <property type="entry name" value="Flavin_MAO"/>
</dbReference>
<evidence type="ECO:0000313" key="5">
    <source>
        <dbReference type="EMBL" id="CAE7009572.1"/>
    </source>
</evidence>
<dbReference type="InterPro" id="IPR036188">
    <property type="entry name" value="FAD/NAD-bd_sf"/>
</dbReference>
<comment type="similarity">
    <text evidence="1">Belongs to the flavin monoamine oxidase family.</text>
</comment>
<organism evidence="5 6">
    <name type="scientific">Pyrenophora teres f. teres</name>
    <dbReference type="NCBI Taxonomy" id="97479"/>
    <lineage>
        <taxon>Eukaryota</taxon>
        <taxon>Fungi</taxon>
        <taxon>Dikarya</taxon>
        <taxon>Ascomycota</taxon>
        <taxon>Pezizomycotina</taxon>
        <taxon>Dothideomycetes</taxon>
        <taxon>Pleosporomycetidae</taxon>
        <taxon>Pleosporales</taxon>
        <taxon>Pleosporineae</taxon>
        <taxon>Pleosporaceae</taxon>
        <taxon>Pyrenophora</taxon>
    </lineage>
</organism>
<evidence type="ECO:0000259" key="4">
    <source>
        <dbReference type="Pfam" id="PF01593"/>
    </source>
</evidence>
<dbReference type="SUPFAM" id="SSF51905">
    <property type="entry name" value="FAD/NAD(P)-binding domain"/>
    <property type="match status" value="1"/>
</dbReference>
<dbReference type="Gene3D" id="3.50.50.60">
    <property type="entry name" value="FAD/NAD(P)-binding domain"/>
    <property type="match status" value="1"/>
</dbReference>
<comment type="catalytic activity">
    <reaction evidence="3">
        <text>a secondary aliphatic amine + O2 + H2O = a primary amine + an aldehyde + H2O2</text>
        <dbReference type="Rhea" id="RHEA:26414"/>
        <dbReference type="ChEBI" id="CHEBI:15377"/>
        <dbReference type="ChEBI" id="CHEBI:15379"/>
        <dbReference type="ChEBI" id="CHEBI:16240"/>
        <dbReference type="ChEBI" id="CHEBI:17478"/>
        <dbReference type="ChEBI" id="CHEBI:58855"/>
        <dbReference type="ChEBI" id="CHEBI:65296"/>
        <dbReference type="EC" id="1.4.3.4"/>
    </reaction>
</comment>
<evidence type="ECO:0000256" key="2">
    <source>
        <dbReference type="ARBA" id="ARBA00012804"/>
    </source>
</evidence>
<reference evidence="5" key="1">
    <citation type="submission" date="2021-02" db="EMBL/GenBank/DDBJ databases">
        <authorList>
            <person name="Syme A R."/>
            <person name="Syme A R."/>
            <person name="Moolhuijzen P."/>
        </authorList>
    </citation>
    <scope>NUCLEOTIDE SEQUENCE</scope>
    <source>
        <strain evidence="5">W1-1</strain>
    </source>
</reference>
<dbReference type="EC" id="1.4.3.4" evidence="2"/>
<dbReference type="GO" id="GO:0097621">
    <property type="term" value="F:monoamine oxidase activity"/>
    <property type="evidence" value="ECO:0007669"/>
    <property type="project" value="UniProtKB-EC"/>
</dbReference>
<sequence length="483" mass="52462">MPSKLSAVVLLASLVSSALSAPSQYDFSKIESNKIIKKDVLIVGGGSSGIHAAISLKDRKYSIMVVESKNRLGGHTETVEDEASGRKAEAGVLIFHNQPEVLRYFARFNIPLANQSVGGIANPLPFDYRTGQAIPVEAVKAGTPSPQAVGLAYQKLAGFLAQWPQMDQGLFLPDPVPDVLLQPMSGLIKQLGLEALVPSAYGLSQNIGDFLNTPVVEVVRVLSLSIIKQAVQQSFLTTAKGDNSELYLKATAELHDAKSLLLSSKVVYTKRQQNSVQVVVETPEGLKYICAKKVLMTVPPRPEALQAFDLRQNEKEVFNKLLATGYFTALLNNTGFPLGFSTTNVSPEKPFGLPELPTGYVFRATPIPGVLGVYYASGASRSAYAFSDDQVKGEIISIIKKLQAANPKIFNQTEPNFVYSSNHSPYAIQARPEDIKAGIYKKMYALQGQGNFFWTGGAFRAQDSSALWDFNKNIVLPALMKTL</sequence>
<protein>
    <recommendedName>
        <fullName evidence="2">monoamine oxidase</fullName>
        <ecNumber evidence="2">1.4.3.4</ecNumber>
    </recommendedName>
</protein>
<dbReference type="Proteomes" id="UP000472372">
    <property type="component" value="Chromosome 2"/>
</dbReference>
<evidence type="ECO:0000256" key="1">
    <source>
        <dbReference type="ARBA" id="ARBA00005995"/>
    </source>
</evidence>
<dbReference type="Gene3D" id="1.10.405.20">
    <property type="match status" value="1"/>
</dbReference>
<dbReference type="PANTHER" id="PTHR43563">
    <property type="entry name" value="AMINE OXIDASE"/>
    <property type="match status" value="1"/>
</dbReference>
<dbReference type="EMBL" id="HG992978">
    <property type="protein sequence ID" value="CAE7009572.1"/>
    <property type="molecule type" value="Genomic_DNA"/>
</dbReference>
<dbReference type="Pfam" id="PF01593">
    <property type="entry name" value="Amino_oxidase"/>
    <property type="match status" value="1"/>
</dbReference>
<evidence type="ECO:0000313" key="6">
    <source>
        <dbReference type="Proteomes" id="UP000472372"/>
    </source>
</evidence>
<gene>
    <name evidence="5" type="ORF">PTTW11_01857</name>
</gene>
<feature type="domain" description="Amine oxidase" evidence="4">
    <location>
        <begin position="48"/>
        <end position="456"/>
    </location>
</feature>
<dbReference type="InterPro" id="IPR002937">
    <property type="entry name" value="Amino_oxidase"/>
</dbReference>
<dbReference type="AlphaFoldDB" id="A0A6S6VFV6"/>
<evidence type="ECO:0000256" key="3">
    <source>
        <dbReference type="ARBA" id="ARBA00048448"/>
    </source>
</evidence>
<proteinExistence type="inferred from homology"/>
<name>A0A6S6VFV6_9PLEO</name>
<dbReference type="Gene3D" id="3.30.70.1990">
    <property type="match status" value="1"/>
</dbReference>